<evidence type="ECO:0000313" key="4">
    <source>
        <dbReference type="Proteomes" id="UP001430804"/>
    </source>
</evidence>
<dbReference type="Pfam" id="PF07835">
    <property type="entry name" value="COX4_pro_2"/>
    <property type="match status" value="1"/>
</dbReference>
<keyword evidence="1" id="KW-0472">Membrane</keyword>
<dbReference type="EMBL" id="JAHWQX010000001">
    <property type="protein sequence ID" value="MBW3096365.1"/>
    <property type="molecule type" value="Genomic_DNA"/>
</dbReference>
<evidence type="ECO:0000259" key="2">
    <source>
        <dbReference type="Pfam" id="PF07835"/>
    </source>
</evidence>
<sequence length="74" mass="8112">MAEHVEGPVESGAQMDYHEHEKTYAGFLAATKYGTLHLVTLMIAMAVFFFTGAGFFSSLILLIILSAIGVYLLR</sequence>
<keyword evidence="1" id="KW-0812">Transmembrane</keyword>
<protein>
    <submittedName>
        <fullName evidence="3">Aa3-type cytochrome c oxidase subunit IV</fullName>
    </submittedName>
</protein>
<proteinExistence type="predicted"/>
<gene>
    <name evidence="3" type="ORF">KY465_03625</name>
</gene>
<keyword evidence="4" id="KW-1185">Reference proteome</keyword>
<dbReference type="Proteomes" id="UP001430804">
    <property type="component" value="Unassembled WGS sequence"/>
</dbReference>
<name>A0ABS6WKQ1_9HYPH</name>
<feature type="domain" description="Cytochrome c oxidase subunit IV bacterial aa3 type" evidence="2">
    <location>
        <begin position="4"/>
        <end position="49"/>
    </location>
</feature>
<dbReference type="InterPro" id="IPR012422">
    <property type="entry name" value="Cyt_c_oxidase_su4_bac-aa3"/>
</dbReference>
<evidence type="ECO:0000256" key="1">
    <source>
        <dbReference type="SAM" id="Phobius"/>
    </source>
</evidence>
<evidence type="ECO:0000313" key="3">
    <source>
        <dbReference type="EMBL" id="MBW3096365.1"/>
    </source>
</evidence>
<accession>A0ABS6WKQ1</accession>
<comment type="caution">
    <text evidence="3">The sequence shown here is derived from an EMBL/GenBank/DDBJ whole genome shotgun (WGS) entry which is preliminary data.</text>
</comment>
<feature type="transmembrane region" description="Helical" evidence="1">
    <location>
        <begin position="41"/>
        <end position="73"/>
    </location>
</feature>
<organism evidence="3 4">
    <name type="scientific">Pseudohoeflea coraliihabitans</name>
    <dbReference type="NCBI Taxonomy" id="2860393"/>
    <lineage>
        <taxon>Bacteria</taxon>
        <taxon>Pseudomonadati</taxon>
        <taxon>Pseudomonadota</taxon>
        <taxon>Alphaproteobacteria</taxon>
        <taxon>Hyphomicrobiales</taxon>
        <taxon>Rhizobiaceae</taxon>
        <taxon>Pseudohoeflea</taxon>
    </lineage>
</organism>
<keyword evidence="1" id="KW-1133">Transmembrane helix</keyword>
<dbReference type="RefSeq" id="WP_219200008.1">
    <property type="nucleotide sequence ID" value="NZ_JAHWQX010000001.1"/>
</dbReference>
<reference evidence="3" key="1">
    <citation type="submission" date="2021-07" db="EMBL/GenBank/DDBJ databases">
        <title>Pseudohoeflea marina sp. nov. a polyhydroxyalcanoate-producing bacterium.</title>
        <authorList>
            <person name="Zheng W."/>
            <person name="Yu S."/>
            <person name="Huang Y."/>
        </authorList>
    </citation>
    <scope>NUCLEOTIDE SEQUENCE</scope>
    <source>
        <strain evidence="3">DP4N28-3</strain>
    </source>
</reference>